<dbReference type="InterPro" id="IPR013785">
    <property type="entry name" value="Aldolase_TIM"/>
</dbReference>
<gene>
    <name evidence="10" type="ORF">CMASS_03560</name>
</gene>
<reference evidence="10 11" key="1">
    <citation type="submission" date="2020-10" db="EMBL/GenBank/DDBJ databases">
        <title>Complete genome sequence of Corynebacterium massiliense DSM 45435, type strain of Corynebacterium massiliense.</title>
        <authorList>
            <person name="Busche T."/>
            <person name="Kalinowski J."/>
            <person name="Ruckert C."/>
        </authorList>
    </citation>
    <scope>NUCLEOTIDE SEQUENCE [LARGE SCALE GENOMIC DNA]</scope>
    <source>
        <strain evidence="10 11">DSM 45435</strain>
    </source>
</reference>
<dbReference type="Pfam" id="PF03060">
    <property type="entry name" value="NMO"/>
    <property type="match status" value="1"/>
</dbReference>
<name>A0ABY7U636_9CORY</name>
<evidence type="ECO:0000256" key="3">
    <source>
        <dbReference type="ARBA" id="ARBA00022575"/>
    </source>
</evidence>
<evidence type="ECO:0000256" key="9">
    <source>
        <dbReference type="ARBA" id="ARBA00049401"/>
    </source>
</evidence>
<evidence type="ECO:0000256" key="1">
    <source>
        <dbReference type="ARBA" id="ARBA00001917"/>
    </source>
</evidence>
<dbReference type="Proteomes" id="UP001220064">
    <property type="component" value="Chromosome"/>
</dbReference>
<dbReference type="CDD" id="cd04730">
    <property type="entry name" value="NPD_like"/>
    <property type="match status" value="1"/>
</dbReference>
<dbReference type="PANTHER" id="PTHR42747">
    <property type="entry name" value="NITRONATE MONOOXYGENASE-RELATED"/>
    <property type="match status" value="1"/>
</dbReference>
<keyword evidence="7 10" id="KW-0503">Monooxygenase</keyword>
<dbReference type="RefSeq" id="WP_022862812.1">
    <property type="nucleotide sequence ID" value="NZ_ATVG01000004.1"/>
</dbReference>
<evidence type="ECO:0000256" key="4">
    <source>
        <dbReference type="ARBA" id="ARBA00022630"/>
    </source>
</evidence>
<dbReference type="EMBL" id="CP063189">
    <property type="protein sequence ID" value="WCZ32166.1"/>
    <property type="molecule type" value="Genomic_DNA"/>
</dbReference>
<dbReference type="PANTHER" id="PTHR42747:SF3">
    <property type="entry name" value="NITRONATE MONOOXYGENASE-RELATED"/>
    <property type="match status" value="1"/>
</dbReference>
<comment type="cofactor">
    <cofactor evidence="1">
        <name>FMN</name>
        <dbReference type="ChEBI" id="CHEBI:58210"/>
    </cofactor>
</comment>
<dbReference type="GO" id="GO:0004497">
    <property type="term" value="F:monooxygenase activity"/>
    <property type="evidence" value="ECO:0007669"/>
    <property type="project" value="UniProtKB-KW"/>
</dbReference>
<proteinExistence type="inferred from homology"/>
<evidence type="ECO:0000256" key="5">
    <source>
        <dbReference type="ARBA" id="ARBA00022643"/>
    </source>
</evidence>
<dbReference type="Gene3D" id="3.20.20.70">
    <property type="entry name" value="Aldolase class I"/>
    <property type="match status" value="1"/>
</dbReference>
<evidence type="ECO:0000256" key="6">
    <source>
        <dbReference type="ARBA" id="ARBA00023002"/>
    </source>
</evidence>
<keyword evidence="3" id="KW-0216">Detoxification</keyword>
<organism evidence="10 11">
    <name type="scientific">Corynebacterium massiliense DSM 45435</name>
    <dbReference type="NCBI Taxonomy" id="1121364"/>
    <lineage>
        <taxon>Bacteria</taxon>
        <taxon>Bacillati</taxon>
        <taxon>Actinomycetota</taxon>
        <taxon>Actinomycetes</taxon>
        <taxon>Mycobacteriales</taxon>
        <taxon>Corynebacteriaceae</taxon>
        <taxon>Corynebacterium</taxon>
    </lineage>
</organism>
<evidence type="ECO:0000313" key="10">
    <source>
        <dbReference type="EMBL" id="WCZ32166.1"/>
    </source>
</evidence>
<keyword evidence="5" id="KW-0288">FMN</keyword>
<dbReference type="SUPFAM" id="SSF51412">
    <property type="entry name" value="Inosine monophosphate dehydrogenase (IMPDH)"/>
    <property type="match status" value="1"/>
</dbReference>
<keyword evidence="4" id="KW-0285">Flavoprotein</keyword>
<evidence type="ECO:0000313" key="11">
    <source>
        <dbReference type="Proteomes" id="UP001220064"/>
    </source>
</evidence>
<protein>
    <recommendedName>
        <fullName evidence="8">Propionate 3-nitronate monooxygenase</fullName>
    </recommendedName>
</protein>
<dbReference type="InterPro" id="IPR004136">
    <property type="entry name" value="NMO"/>
</dbReference>
<evidence type="ECO:0000256" key="8">
    <source>
        <dbReference type="ARBA" id="ARBA00031155"/>
    </source>
</evidence>
<keyword evidence="6" id="KW-0560">Oxidoreductase</keyword>
<evidence type="ECO:0000256" key="7">
    <source>
        <dbReference type="ARBA" id="ARBA00023033"/>
    </source>
</evidence>
<evidence type="ECO:0000256" key="2">
    <source>
        <dbReference type="ARBA" id="ARBA00009881"/>
    </source>
</evidence>
<comment type="similarity">
    <text evidence="2">Belongs to the nitronate monooxygenase family. NMO class I subfamily.</text>
</comment>
<accession>A0ABY7U636</accession>
<comment type="catalytic activity">
    <reaction evidence="9">
        <text>3 propionate 3-nitronate + 3 O2 + H2O = 3 3-oxopropanoate + 2 nitrate + nitrite + H2O2 + 3 H(+)</text>
        <dbReference type="Rhea" id="RHEA:57332"/>
        <dbReference type="ChEBI" id="CHEBI:15377"/>
        <dbReference type="ChEBI" id="CHEBI:15378"/>
        <dbReference type="ChEBI" id="CHEBI:15379"/>
        <dbReference type="ChEBI" id="CHEBI:16240"/>
        <dbReference type="ChEBI" id="CHEBI:16301"/>
        <dbReference type="ChEBI" id="CHEBI:17632"/>
        <dbReference type="ChEBI" id="CHEBI:33190"/>
        <dbReference type="ChEBI" id="CHEBI:136067"/>
    </reaction>
</comment>
<sequence length="340" mass="34958">MSAVLDSVAASVLPAPMAGGPTTPALVRAACAASSFGTLAWGTCSVEAARTQVFQLAAAGCERFGVNLFHPQTPLADAELTTARALAAEFAPGDTCAAPDYSFGWDAKLQLALSAGASVVWSMFGAFSPAEVTRIHSAGAEAWTTVTTIDEAQCAAAAGVDVLCVQGPAAGGHRGTWDVRAEPDPRPLPQLVREVAAAVPGVPLLAAGGARTSADVTTLLNLPHVRKVVCGSPFLLAEEAGTSRDNSRAIAACGAHHADEGLGDPTVTTRAFSGRYARGIATRFTEEHPDLPAVYPLLNRILAPRRKTGDPDVAYCLVGARPSQIRRGSTAGILSALEPQ</sequence>
<keyword evidence="11" id="KW-1185">Reference proteome</keyword>